<feature type="domain" description="MGS-like" evidence="1">
    <location>
        <begin position="2"/>
        <end position="149"/>
    </location>
</feature>
<comment type="caution">
    <text evidence="2">The sequence shown here is derived from an EMBL/GenBank/DDBJ whole genome shotgun (WGS) entry which is preliminary data.</text>
</comment>
<dbReference type="Gene3D" id="3.40.50.1380">
    <property type="entry name" value="Methylglyoxal synthase-like domain"/>
    <property type="match status" value="1"/>
</dbReference>
<dbReference type="EMBL" id="JACSPP010000035">
    <property type="protein sequence ID" value="MBD8040972.1"/>
    <property type="molecule type" value="Genomic_DNA"/>
</dbReference>
<reference evidence="2 3" key="1">
    <citation type="submission" date="2020-08" db="EMBL/GenBank/DDBJ databases">
        <title>A Genomic Blueprint of the Chicken Gut Microbiome.</title>
        <authorList>
            <person name="Gilroy R."/>
            <person name="Ravi A."/>
            <person name="Getino M."/>
            <person name="Pursley I."/>
            <person name="Horton D.L."/>
            <person name="Alikhan N.-F."/>
            <person name="Baker D."/>
            <person name="Gharbi K."/>
            <person name="Hall N."/>
            <person name="Watson M."/>
            <person name="Adriaenssens E.M."/>
            <person name="Foster-Nyarko E."/>
            <person name="Jarju S."/>
            <person name="Secka A."/>
            <person name="Antonio M."/>
            <person name="Oren A."/>
            <person name="Chaudhuri R."/>
            <person name="La Ragione R.M."/>
            <person name="Hildebrand F."/>
            <person name="Pallen M.J."/>
        </authorList>
    </citation>
    <scope>NUCLEOTIDE SEQUENCE [LARGE SCALE GENOMIC DNA]</scope>
    <source>
        <strain evidence="2 3">Sa1CVN1</strain>
    </source>
</reference>
<proteinExistence type="predicted"/>
<dbReference type="PROSITE" id="PS51855">
    <property type="entry name" value="MGS"/>
    <property type="match status" value="1"/>
</dbReference>
<dbReference type="Proteomes" id="UP000620874">
    <property type="component" value="Unassembled WGS sequence"/>
</dbReference>
<dbReference type="InterPro" id="IPR011607">
    <property type="entry name" value="MGS-like_dom"/>
</dbReference>
<dbReference type="SMART" id="SM00851">
    <property type="entry name" value="MGS"/>
    <property type="match status" value="1"/>
</dbReference>
<dbReference type="Pfam" id="PF02142">
    <property type="entry name" value="MGS"/>
    <property type="match status" value="1"/>
</dbReference>
<sequence>MSEVKKIKRALVSVYHKDGLDEIIRLLANDGVEFLSTGGTRHFIEGLGYKCEAVEDVTGYPSILGGRVKTLHPKVFGGILCRRSLEDDQKQVQQYEIPEIDLVIVDLYPFEDTVASGAGEQDIIEKIDIGGISLIRAAAKNFNDVVIVASKAQYATLLDILKQRGAETTREERRQLACEAFGVSSSYDTAIHNWFEGK</sequence>
<dbReference type="SUPFAM" id="SSF52335">
    <property type="entry name" value="Methylglyoxal synthase-like"/>
    <property type="match status" value="1"/>
</dbReference>
<keyword evidence="3" id="KW-1185">Reference proteome</keyword>
<dbReference type="CDD" id="cd01421">
    <property type="entry name" value="IMPCH"/>
    <property type="match status" value="1"/>
</dbReference>
<dbReference type="InterPro" id="IPR036914">
    <property type="entry name" value="MGS-like_dom_sf"/>
</dbReference>
<organism evidence="2 3">
    <name type="scientific">Phocaeicola intestinalis</name>
    <dbReference type="NCBI Taxonomy" id="2762212"/>
    <lineage>
        <taxon>Bacteria</taxon>
        <taxon>Pseudomonadati</taxon>
        <taxon>Bacteroidota</taxon>
        <taxon>Bacteroidia</taxon>
        <taxon>Bacteroidales</taxon>
        <taxon>Bacteroidaceae</taxon>
        <taxon>Phocaeicola</taxon>
    </lineage>
</organism>
<name>A0ABR8Y9T6_9BACT</name>
<accession>A0ABR8Y9T6</accession>
<evidence type="ECO:0000313" key="3">
    <source>
        <dbReference type="Proteomes" id="UP000620874"/>
    </source>
</evidence>
<evidence type="ECO:0000259" key="1">
    <source>
        <dbReference type="PROSITE" id="PS51855"/>
    </source>
</evidence>
<dbReference type="PANTHER" id="PTHR11692">
    <property type="entry name" value="BIFUNCTIONAL PURINE BIOSYNTHESIS PROTEIN PURH"/>
    <property type="match status" value="1"/>
</dbReference>
<dbReference type="Pfam" id="PF01808">
    <property type="entry name" value="AICARFT_IMPCHas"/>
    <property type="match status" value="1"/>
</dbReference>
<dbReference type="PANTHER" id="PTHR11692:SF0">
    <property type="entry name" value="BIFUNCTIONAL PURINE BIOSYNTHESIS PROTEIN ATIC"/>
    <property type="match status" value="1"/>
</dbReference>
<protein>
    <submittedName>
        <fullName evidence="2">IMP cyclohydrolase</fullName>
    </submittedName>
</protein>
<evidence type="ECO:0000313" key="2">
    <source>
        <dbReference type="EMBL" id="MBD8040972.1"/>
    </source>
</evidence>
<gene>
    <name evidence="2" type="ORF">H9625_11110</name>
</gene>
<dbReference type="InterPro" id="IPR002695">
    <property type="entry name" value="PurH-like"/>
</dbReference>